<sequence length="40" mass="4464">MTLTQASYTILFIRLGITSTSKWDAIISCHISICGSKFKQ</sequence>
<proteinExistence type="predicted"/>
<evidence type="ECO:0000313" key="1">
    <source>
        <dbReference type="EMBL" id="MBX40151.1"/>
    </source>
</evidence>
<name>A0A2P2NCE2_RHIMU</name>
<protein>
    <submittedName>
        <fullName evidence="1">Uncharacterized protein</fullName>
    </submittedName>
</protein>
<reference evidence="1" key="1">
    <citation type="submission" date="2018-02" db="EMBL/GenBank/DDBJ databases">
        <title>Rhizophora mucronata_Transcriptome.</title>
        <authorList>
            <person name="Meera S.P."/>
            <person name="Sreeshan A."/>
            <person name="Augustine A."/>
        </authorList>
    </citation>
    <scope>NUCLEOTIDE SEQUENCE</scope>
    <source>
        <tissue evidence="1">Leaf</tissue>
    </source>
</reference>
<dbReference type="AlphaFoldDB" id="A0A2P2NCE2"/>
<organism evidence="1">
    <name type="scientific">Rhizophora mucronata</name>
    <name type="common">Asiatic mangrove</name>
    <dbReference type="NCBI Taxonomy" id="61149"/>
    <lineage>
        <taxon>Eukaryota</taxon>
        <taxon>Viridiplantae</taxon>
        <taxon>Streptophyta</taxon>
        <taxon>Embryophyta</taxon>
        <taxon>Tracheophyta</taxon>
        <taxon>Spermatophyta</taxon>
        <taxon>Magnoliopsida</taxon>
        <taxon>eudicotyledons</taxon>
        <taxon>Gunneridae</taxon>
        <taxon>Pentapetalae</taxon>
        <taxon>rosids</taxon>
        <taxon>fabids</taxon>
        <taxon>Malpighiales</taxon>
        <taxon>Rhizophoraceae</taxon>
        <taxon>Rhizophora</taxon>
    </lineage>
</organism>
<accession>A0A2P2NCE2</accession>
<dbReference type="EMBL" id="GGEC01059667">
    <property type="protein sequence ID" value="MBX40151.1"/>
    <property type="molecule type" value="Transcribed_RNA"/>
</dbReference>